<evidence type="ECO:0000256" key="1">
    <source>
        <dbReference type="SAM" id="Phobius"/>
    </source>
</evidence>
<dbReference type="AlphaFoldDB" id="A0A378QVL0"/>
<gene>
    <name evidence="2" type="ORF">NCTC11012_02606</name>
</gene>
<keyword evidence="1" id="KW-0812">Transmembrane</keyword>
<sequence>MTISNYHIYPTAILLAVLFFGMAIWQGNSLWGALAGVSLVFGSRKLD</sequence>
<keyword evidence="1" id="KW-0472">Membrane</keyword>
<proteinExistence type="predicted"/>
<name>A0A378QVL0_9GAMM</name>
<evidence type="ECO:0000313" key="3">
    <source>
        <dbReference type="Proteomes" id="UP000254618"/>
    </source>
</evidence>
<accession>A0A378QVL0</accession>
<reference evidence="2 3" key="1">
    <citation type="submission" date="2018-06" db="EMBL/GenBank/DDBJ databases">
        <authorList>
            <consortium name="Pathogen Informatics"/>
            <person name="Doyle S."/>
        </authorList>
    </citation>
    <scope>NUCLEOTIDE SEQUENCE [LARGE SCALE GENOMIC DNA]</scope>
    <source>
        <strain evidence="2 3">NCTC11012</strain>
    </source>
</reference>
<dbReference type="RefSeq" id="WP_156892306.1">
    <property type="nucleotide sequence ID" value="NZ_MXAP01000035.1"/>
</dbReference>
<organism evidence="2 3">
    <name type="scientific">Moraxella equi</name>
    <dbReference type="NCBI Taxonomy" id="60442"/>
    <lineage>
        <taxon>Bacteria</taxon>
        <taxon>Pseudomonadati</taxon>
        <taxon>Pseudomonadota</taxon>
        <taxon>Gammaproteobacteria</taxon>
        <taxon>Moraxellales</taxon>
        <taxon>Moraxellaceae</taxon>
        <taxon>Moraxella</taxon>
    </lineage>
</organism>
<evidence type="ECO:0000313" key="2">
    <source>
        <dbReference type="EMBL" id="STZ04334.1"/>
    </source>
</evidence>
<dbReference type="EMBL" id="UGQF01000001">
    <property type="protein sequence ID" value="STZ04334.1"/>
    <property type="molecule type" value="Genomic_DNA"/>
</dbReference>
<keyword evidence="1" id="KW-1133">Transmembrane helix</keyword>
<dbReference type="Proteomes" id="UP000254618">
    <property type="component" value="Unassembled WGS sequence"/>
</dbReference>
<feature type="transmembrane region" description="Helical" evidence="1">
    <location>
        <begin position="6"/>
        <end position="25"/>
    </location>
</feature>
<protein>
    <submittedName>
        <fullName evidence="2">Uncharacterized protein</fullName>
    </submittedName>
</protein>